<dbReference type="PROSITE" id="PS50975">
    <property type="entry name" value="ATP_GRASP"/>
    <property type="match status" value="1"/>
</dbReference>
<evidence type="ECO:0000313" key="10">
    <source>
        <dbReference type="Proteomes" id="UP001148125"/>
    </source>
</evidence>
<dbReference type="InterPro" id="IPR013651">
    <property type="entry name" value="ATP-grasp_RimK-type"/>
</dbReference>
<evidence type="ECO:0000313" key="9">
    <source>
        <dbReference type="EMBL" id="MDE5415819.1"/>
    </source>
</evidence>
<evidence type="ECO:0000256" key="6">
    <source>
        <dbReference type="SAM" id="Coils"/>
    </source>
</evidence>
<name>A0ABT5VK53_9BACI</name>
<dbReference type="Pfam" id="PF08443">
    <property type="entry name" value="RimK"/>
    <property type="match status" value="1"/>
</dbReference>
<evidence type="ECO:0000256" key="5">
    <source>
        <dbReference type="RuleBase" id="RU004168"/>
    </source>
</evidence>
<keyword evidence="3" id="KW-0547">Nucleotide-binding</keyword>
<comment type="caution">
    <text evidence="9">The sequence shown here is derived from an EMBL/GenBank/DDBJ whole genome shotgun (WGS) entry which is preliminary data.</text>
</comment>
<dbReference type="SUPFAM" id="SSF56059">
    <property type="entry name" value="Glutathione synthetase ATP-binding domain-like"/>
    <property type="match status" value="1"/>
</dbReference>
<dbReference type="PROSITE" id="PS51160">
    <property type="entry name" value="ACYLPHOSPHATASE_3"/>
    <property type="match status" value="1"/>
</dbReference>
<keyword evidence="6" id="KW-0175">Coiled coil</keyword>
<feature type="coiled-coil region" evidence="6">
    <location>
        <begin position="488"/>
        <end position="522"/>
    </location>
</feature>
<feature type="domain" description="Acylphosphatase-like" evidence="8">
    <location>
        <begin position="399"/>
        <end position="486"/>
    </location>
</feature>
<dbReference type="SUPFAM" id="SSF54975">
    <property type="entry name" value="Acylphosphatase/BLUF domain-like"/>
    <property type="match status" value="1"/>
</dbReference>
<protein>
    <recommendedName>
        <fullName evidence="1">Acylphosphatase</fullName>
    </recommendedName>
    <alternativeName>
        <fullName evidence="2">Acylphosphate phosphohydrolase</fullName>
    </alternativeName>
</protein>
<keyword evidence="10" id="KW-1185">Reference proteome</keyword>
<keyword evidence="9" id="KW-0378">Hydrolase</keyword>
<reference evidence="9" key="1">
    <citation type="submission" date="2024-05" db="EMBL/GenBank/DDBJ databases">
        <title>Alkalihalobacillus sp. strain MEB203 novel alkaliphilic bacterium from Lonar Lake, India.</title>
        <authorList>
            <person name="Joshi A."/>
            <person name="Thite S."/>
            <person name="Mengade P."/>
        </authorList>
    </citation>
    <scope>NUCLEOTIDE SEQUENCE</scope>
    <source>
        <strain evidence="9">MEB 203</strain>
    </source>
</reference>
<accession>A0ABT5VK53</accession>
<proteinExistence type="inferred from homology"/>
<sequence length="547" mass="61685">MVQSKVEWLPHLSPEVMEDARGHELDAYAVALEGWRRGLTLRWHVKDSEKFADMKTWFVDKPGKLFSLSSNERTHYFFKTRGDKVTNEAVEIGADKEETKRYLEKAGVSVPQGKRLLEDASNEEIEDYASSIGFPIVLKPTDGSFGRGVMTNIQSAEELSEALTHVRSNLKYSDVIVERYIAGEEYRVYVVGDQVVAAVNRIPANVVGDGSSSIQSLIEQKNQLRELNPRLISCLIKVDSEMKNFISAQGLTLESIPKKGEKVFLTDKSNISIGGDPIDVLDELSVEVKDTAVRAVQAVPGLHHVAVDLIIEKDQPLETATVIIELNPTAQIGSLLFPMQGQARDVPAAIIDFYFPETKEIVTDKAKIYFDFPDIIEPLKTRSATVTTVSAAPVGNIYAKKYIVSGDVQGIDYHRGLRKRAFELKLSGFVRNLENDDIEVVVTGTNHENVDDFRKALFEDPERSDVQAVQEEPWDGPVKVGFEVKADLKTQVEQLRLMKQEMDLLEKEFKKVEREHRKYAKNFTWRMTLPFRKLADLFKYIARSFGG</sequence>
<dbReference type="PANTHER" id="PTHR21621:SF0">
    <property type="entry name" value="BETA-CITRYLGLUTAMATE SYNTHASE B-RELATED"/>
    <property type="match status" value="1"/>
</dbReference>
<evidence type="ECO:0000256" key="1">
    <source>
        <dbReference type="ARBA" id="ARBA00015991"/>
    </source>
</evidence>
<feature type="domain" description="ATP-grasp" evidence="7">
    <location>
        <begin position="100"/>
        <end position="355"/>
    </location>
</feature>
<comment type="similarity">
    <text evidence="5">Belongs to the acylphosphatase family.</text>
</comment>
<dbReference type="InterPro" id="IPR011761">
    <property type="entry name" value="ATP-grasp"/>
</dbReference>
<keyword evidence="3" id="KW-0067">ATP-binding</keyword>
<dbReference type="PANTHER" id="PTHR21621">
    <property type="entry name" value="RIBOSOMAL PROTEIN S6 MODIFICATION PROTEIN"/>
    <property type="match status" value="1"/>
</dbReference>
<evidence type="ECO:0000259" key="7">
    <source>
        <dbReference type="PROSITE" id="PS50975"/>
    </source>
</evidence>
<dbReference type="EMBL" id="JAOTPO010000021">
    <property type="protein sequence ID" value="MDE5415819.1"/>
    <property type="molecule type" value="Genomic_DNA"/>
</dbReference>
<dbReference type="Gene3D" id="3.30.70.100">
    <property type="match status" value="1"/>
</dbReference>
<evidence type="ECO:0000256" key="4">
    <source>
        <dbReference type="PROSITE-ProRule" id="PRU00520"/>
    </source>
</evidence>
<dbReference type="InterPro" id="IPR036046">
    <property type="entry name" value="Acylphosphatase-like_dom_sf"/>
</dbReference>
<organism evidence="9 10">
    <name type="scientific">Alkalihalobacterium chitinilyticum</name>
    <dbReference type="NCBI Taxonomy" id="2980103"/>
    <lineage>
        <taxon>Bacteria</taxon>
        <taxon>Bacillati</taxon>
        <taxon>Bacillota</taxon>
        <taxon>Bacilli</taxon>
        <taxon>Bacillales</taxon>
        <taxon>Bacillaceae</taxon>
        <taxon>Alkalihalobacterium</taxon>
    </lineage>
</organism>
<dbReference type="RefSeq" id="WP_275120412.1">
    <property type="nucleotide sequence ID" value="NZ_JAOTPO010000021.1"/>
</dbReference>
<evidence type="ECO:0000259" key="8">
    <source>
        <dbReference type="PROSITE" id="PS51160"/>
    </source>
</evidence>
<evidence type="ECO:0000256" key="3">
    <source>
        <dbReference type="PROSITE-ProRule" id="PRU00409"/>
    </source>
</evidence>
<gene>
    <name evidence="9" type="ORF">N7Z68_20940</name>
</gene>
<dbReference type="Pfam" id="PF00708">
    <property type="entry name" value="Acylphosphatase"/>
    <property type="match status" value="1"/>
</dbReference>
<evidence type="ECO:0000256" key="2">
    <source>
        <dbReference type="ARBA" id="ARBA00032904"/>
    </source>
</evidence>
<dbReference type="Gene3D" id="3.30.470.20">
    <property type="entry name" value="ATP-grasp fold, B domain"/>
    <property type="match status" value="2"/>
</dbReference>
<dbReference type="Proteomes" id="UP001148125">
    <property type="component" value="Unassembled WGS sequence"/>
</dbReference>
<comment type="caution">
    <text evidence="4">Lacks conserved residue(s) required for the propagation of feature annotation.</text>
</comment>
<dbReference type="GO" id="GO:0003998">
    <property type="term" value="F:acylphosphatase activity"/>
    <property type="evidence" value="ECO:0007669"/>
    <property type="project" value="UniProtKB-EC"/>
</dbReference>
<dbReference type="InterPro" id="IPR001792">
    <property type="entry name" value="Acylphosphatase-like_dom"/>
</dbReference>